<dbReference type="CDD" id="cd00077">
    <property type="entry name" value="HDc"/>
    <property type="match status" value="1"/>
</dbReference>
<name>A0A1J4JIR0_9EUKA</name>
<dbReference type="VEuPathDB" id="TrichDB:TRFO_09655"/>
<comment type="caution">
    <text evidence="10">The sequence shown here is derived from an EMBL/GenBank/DDBJ whole genome shotgun (WGS) entry which is preliminary data.</text>
</comment>
<evidence type="ECO:0000256" key="4">
    <source>
        <dbReference type="PIRSR" id="PIRSR623088-1"/>
    </source>
</evidence>
<keyword evidence="3" id="KW-0378">Hydrolase</keyword>
<evidence type="ECO:0000256" key="7">
    <source>
        <dbReference type="SAM" id="Coils"/>
    </source>
</evidence>
<feature type="binding site" evidence="5">
    <location>
        <begin position="997"/>
        <end position="1001"/>
    </location>
    <ligand>
        <name>AMP</name>
        <dbReference type="ChEBI" id="CHEBI:456215"/>
    </ligand>
</feature>
<dbReference type="SUPFAM" id="SSF55781">
    <property type="entry name" value="GAF domain-like"/>
    <property type="match status" value="4"/>
</dbReference>
<dbReference type="PROSITE" id="PS51845">
    <property type="entry name" value="PDEASE_I_2"/>
    <property type="match status" value="1"/>
</dbReference>
<dbReference type="Gene3D" id="1.10.1300.10">
    <property type="entry name" value="3'5'-cyclic nucleotide phosphodiesterase, catalytic domain"/>
    <property type="match status" value="1"/>
</dbReference>
<dbReference type="InterPro" id="IPR029016">
    <property type="entry name" value="GAF-like_dom_sf"/>
</dbReference>
<evidence type="ECO:0000256" key="5">
    <source>
        <dbReference type="PIRSR" id="PIRSR623088-2"/>
    </source>
</evidence>
<feature type="binding site" evidence="6">
    <location>
        <position position="1001"/>
    </location>
    <ligand>
        <name>Zn(2+)</name>
        <dbReference type="ChEBI" id="CHEBI:29105"/>
        <label>1</label>
    </ligand>
</feature>
<keyword evidence="11" id="KW-1185">Reference proteome</keyword>
<feature type="active site" description="Proton donor" evidence="4">
    <location>
        <position position="997"/>
    </location>
</feature>
<organism evidence="10 11">
    <name type="scientific">Tritrichomonas foetus</name>
    <dbReference type="NCBI Taxonomy" id="1144522"/>
    <lineage>
        <taxon>Eukaryota</taxon>
        <taxon>Metamonada</taxon>
        <taxon>Parabasalia</taxon>
        <taxon>Tritrichomonadida</taxon>
        <taxon>Tritrichomonadidae</taxon>
        <taxon>Tritrichomonas</taxon>
    </lineage>
</organism>
<proteinExistence type="predicted"/>
<dbReference type="PRINTS" id="PR00387">
    <property type="entry name" value="PDIESTERASE1"/>
</dbReference>
<evidence type="ECO:0000256" key="6">
    <source>
        <dbReference type="PIRSR" id="PIRSR623088-3"/>
    </source>
</evidence>
<dbReference type="RefSeq" id="XP_068350229.1">
    <property type="nucleotide sequence ID" value="XM_068494976.1"/>
</dbReference>
<feature type="binding site" evidence="6">
    <location>
        <position position="1149"/>
    </location>
    <ligand>
        <name>Zn(2+)</name>
        <dbReference type="ChEBI" id="CHEBI:29105"/>
        <label>1</label>
    </ligand>
</feature>
<dbReference type="GO" id="GO:0004114">
    <property type="term" value="F:3',5'-cyclic-nucleotide phosphodiesterase activity"/>
    <property type="evidence" value="ECO:0007669"/>
    <property type="project" value="InterPro"/>
</dbReference>
<dbReference type="Gene3D" id="3.30.450.40">
    <property type="match status" value="3"/>
</dbReference>
<feature type="coiled-coil region" evidence="7">
    <location>
        <begin position="768"/>
        <end position="795"/>
    </location>
</feature>
<dbReference type="GeneID" id="94829680"/>
<feature type="domain" description="PDEase" evidence="9">
    <location>
        <begin position="916"/>
        <end position="1244"/>
    </location>
</feature>
<keyword evidence="1" id="KW-0140">cGMP</keyword>
<evidence type="ECO:0000256" key="1">
    <source>
        <dbReference type="ARBA" id="ARBA00022535"/>
    </source>
</evidence>
<dbReference type="Pfam" id="PF00233">
    <property type="entry name" value="PDEase_I"/>
    <property type="match status" value="1"/>
</dbReference>
<feature type="compositionally biased region" description="Low complexity" evidence="8">
    <location>
        <begin position="179"/>
        <end position="210"/>
    </location>
</feature>
<dbReference type="InterPro" id="IPR003018">
    <property type="entry name" value="GAF"/>
</dbReference>
<dbReference type="InterPro" id="IPR023088">
    <property type="entry name" value="PDEase"/>
</dbReference>
<reference evidence="10" key="1">
    <citation type="submission" date="2016-10" db="EMBL/GenBank/DDBJ databases">
        <authorList>
            <person name="Benchimol M."/>
            <person name="Almeida L.G."/>
            <person name="Vasconcelos A.T."/>
            <person name="Perreira-Neves A."/>
            <person name="Rosa I.A."/>
            <person name="Tasca T."/>
            <person name="Bogo M.R."/>
            <person name="de Souza W."/>
        </authorList>
    </citation>
    <scope>NUCLEOTIDE SEQUENCE [LARGE SCALE GENOMIC DNA]</scope>
    <source>
        <strain evidence="10">K</strain>
    </source>
</reference>
<evidence type="ECO:0000259" key="9">
    <source>
        <dbReference type="PROSITE" id="PS51845"/>
    </source>
</evidence>
<keyword evidence="7" id="KW-0175">Coiled coil</keyword>
<feature type="binding site" evidence="5">
    <location>
        <position position="1038"/>
    </location>
    <ligand>
        <name>AMP</name>
        <dbReference type="ChEBI" id="CHEBI:456215"/>
    </ligand>
</feature>
<dbReference type="SMART" id="SM00065">
    <property type="entry name" value="GAF"/>
    <property type="match status" value="2"/>
</dbReference>
<dbReference type="Proteomes" id="UP000179807">
    <property type="component" value="Unassembled WGS sequence"/>
</dbReference>
<dbReference type="SUPFAM" id="SSF109604">
    <property type="entry name" value="HD-domain/PDEase-like"/>
    <property type="match status" value="1"/>
</dbReference>
<evidence type="ECO:0000256" key="3">
    <source>
        <dbReference type="ARBA" id="ARBA00022801"/>
    </source>
</evidence>
<dbReference type="AlphaFoldDB" id="A0A1J4JIR0"/>
<dbReference type="InterPro" id="IPR003607">
    <property type="entry name" value="HD/PDEase_dom"/>
</dbReference>
<evidence type="ECO:0000256" key="8">
    <source>
        <dbReference type="SAM" id="MobiDB-lite"/>
    </source>
</evidence>
<sequence>MFSKTYGEPISVQKSKKSSLSNTSHPFVTIYKDSTPAPQAIDQFAPYLTKKLTKKRSKVTKSEIMKQKNITASNPNFLLTASPAKPTSIISSNTNKQIDQKNSAPFQFSQTQPIKKASFNQSANSSYNNLNLFRNANSMLGFASIEDIEDLPLSSPLVKTQNNPLNTSLASVNSVATTNTNATNKSSNKASNIKSKKNNNLNNTQINSINPQSSTINMSTVNGHTNSLERCFDMIASGSIETALNRLVEEKLKKYFVCDDVYFYHDISSVQLLYCPSNGAICPHGGGLVGYCHFTRKILSILTVSTHVSYNEIYDSKYCNNDSRGLIFPIFDTQNNIKAIVAMYRNSSKPVFQDSEEKAVEYLQNKFQLYSRWLFQPIISNDTIADLVHVQRVPIFIESLEIKLTRLFNCRTFELWLLHNDTNEIFMFSNSSNDPIPVRTADSGVVGYAMLNSCSISLTSANLHSAYHPRSDGTGEQSVLMIPVKDQDSPIVYGLVLRGKRLPSFFTDLDEKILAQISPLIISSLNSSELVEKSFKSLEDAKKNTDRLHSLLEVAECISGQLHIDSLIESIMNRACDLVKADRCSLFMVSENRDKLVTSFQGGLAESIEIPINAGIVGFTATTGQILNIKDAYEDPRFNRSTDLKTGYKTQNLLCVPIFDDKGNIRGVTEMINKLCGCFDGEDEKLIQVFNVFVGISIENARLYRASIDLSMQLRSILEISQKISQTTTLKQLLENILKNARRVIGAGRAMIYLMDATSKKFDVFAVDEDIDAKLNRLNKNNKDAEKEQSSAKKALIHALLKGGPKASNKFVAAGDDARRHQMVSQVISDKEACLDNNEQYPEDSIIVVPILDNDKNPLGAALMQWKKKDDNGFSYEDLKLLDSFSVFISISLERSRMMAVAAFGEMELKMRDLMGDNDRNEFITPSLLELEKHDRRVIVSRDFNCVEFSKIDPEFIKVGFCIFDSLHVRKPFKLSNQRLFCFLYSMKNTYKKVPYHNWRHAVDVTCFMTHMLLHAKLLGVFTPFEVLALAVSCFCHDAGHDGFSNEYNEKAQTPLAILFHNKSVMETHHCTVAVNVISKDACNVFHTLDKNESNKMWKTVISLILATDMAKHFELIAEARKLLESGDDWKKSETGRLLLMKLLIKAADISNVARKFSLADQWCDVLCEEFFRQGELESADGLDFSAGMRTRDSLNKEKSQIGFYTSVCLPLFETLAGFFPLLKGLVDQIKSNLVIWKDRAQKSQAEKDEQ</sequence>
<evidence type="ECO:0000256" key="2">
    <source>
        <dbReference type="ARBA" id="ARBA00022723"/>
    </source>
</evidence>
<feature type="binding site" evidence="6">
    <location>
        <position position="1038"/>
    </location>
    <ligand>
        <name>Zn(2+)</name>
        <dbReference type="ChEBI" id="CHEBI:29105"/>
        <label>1</label>
    </ligand>
</feature>
<keyword evidence="2 6" id="KW-0479">Metal-binding</keyword>
<dbReference type="OrthoDB" id="546632at2759"/>
<dbReference type="GO" id="GO:0007165">
    <property type="term" value="P:signal transduction"/>
    <property type="evidence" value="ECO:0007669"/>
    <property type="project" value="InterPro"/>
</dbReference>
<dbReference type="SMART" id="SM00471">
    <property type="entry name" value="HDc"/>
    <property type="match status" value="1"/>
</dbReference>
<feature type="binding site" evidence="5">
    <location>
        <position position="1201"/>
    </location>
    <ligand>
        <name>AMP</name>
        <dbReference type="ChEBI" id="CHEBI:456215"/>
    </ligand>
</feature>
<dbReference type="EMBL" id="MLAK01001137">
    <property type="protein sequence ID" value="OHS97092.1"/>
    <property type="molecule type" value="Genomic_DNA"/>
</dbReference>
<accession>A0A1J4JIR0</accession>
<feature type="binding site" evidence="6">
    <location>
        <position position="1038"/>
    </location>
    <ligand>
        <name>Zn(2+)</name>
        <dbReference type="ChEBI" id="CHEBI:29105"/>
        <label>2</label>
    </ligand>
</feature>
<gene>
    <name evidence="10" type="ORF">TRFO_09655</name>
</gene>
<feature type="region of interest" description="Disordered" evidence="8">
    <location>
        <begin position="1"/>
        <end position="23"/>
    </location>
</feature>
<dbReference type="GO" id="GO:0046872">
    <property type="term" value="F:metal ion binding"/>
    <property type="evidence" value="ECO:0007669"/>
    <property type="project" value="UniProtKB-KW"/>
</dbReference>
<feature type="binding site" evidence="6">
    <location>
        <position position="1037"/>
    </location>
    <ligand>
        <name>Zn(2+)</name>
        <dbReference type="ChEBI" id="CHEBI:29105"/>
        <label>1</label>
    </ligand>
</feature>
<dbReference type="Pfam" id="PF01590">
    <property type="entry name" value="GAF"/>
    <property type="match status" value="2"/>
</dbReference>
<dbReference type="PANTHER" id="PTHR11347">
    <property type="entry name" value="CYCLIC NUCLEOTIDE PHOSPHODIESTERASE"/>
    <property type="match status" value="1"/>
</dbReference>
<feature type="region of interest" description="Disordered" evidence="8">
    <location>
        <begin position="179"/>
        <end position="214"/>
    </location>
</feature>
<dbReference type="InterPro" id="IPR002073">
    <property type="entry name" value="PDEase_catalytic_dom"/>
</dbReference>
<dbReference type="InterPro" id="IPR036971">
    <property type="entry name" value="PDEase_catalytic_dom_sf"/>
</dbReference>
<feature type="binding site" evidence="5">
    <location>
        <position position="1149"/>
    </location>
    <ligand>
        <name>AMP</name>
        <dbReference type="ChEBI" id="CHEBI:456215"/>
    </ligand>
</feature>
<evidence type="ECO:0000313" key="11">
    <source>
        <dbReference type="Proteomes" id="UP000179807"/>
    </source>
</evidence>
<evidence type="ECO:0000313" key="10">
    <source>
        <dbReference type="EMBL" id="OHS97092.1"/>
    </source>
</evidence>
<protein>
    <submittedName>
        <fullName evidence="10">3'5'-cyclic nucleotide phosphodiesterase family protein</fullName>
    </submittedName>
</protein>